<accession>A0A2P7SHV3</accession>
<sequence>MNEISSTAAPVIRDHFEMQARACDGLGSPFTARLCRSLAGLLDEGTRTGRRLLQWPGNPRDDALALRLCGGLHALVLSGSDRQLAAIYPPQQVGGETMRLVLKEAIQRNDEALFTALDNAPQTNEIARSGMLLPGFLTIARETGLPFALHEIGSSAALNLQFDRFLYRYGEAEWGDAASPVRLAPELRGKLPPLEGKITVASRRGCDVAPVDIGKAADRLRLRSYIWADQALRLERLDAAIDLAASTAFRLEKADAADFVRAELESRQAGSVFVLFHSIMWQYMPRSTRNAITEALEEAGKEASGDAPIAWLRMEPLSTSDPYATLSLTQWPGGETRHLAKCDYHGRWIEWQ</sequence>
<dbReference type="OrthoDB" id="7666987at2"/>
<dbReference type="Pfam" id="PF10094">
    <property type="entry name" value="DUF2332"/>
    <property type="match status" value="1"/>
</dbReference>
<dbReference type="PIRSF" id="PIRSF012608">
    <property type="entry name" value="UCP012608"/>
    <property type="match status" value="1"/>
</dbReference>
<name>A0A2P7SHV3_9HYPH</name>
<dbReference type="EMBL" id="PXYL01000003">
    <property type="protein sequence ID" value="PSJ62069.1"/>
    <property type="molecule type" value="Genomic_DNA"/>
</dbReference>
<comment type="caution">
    <text evidence="1">The sequence shown here is derived from an EMBL/GenBank/DDBJ whole genome shotgun (WGS) entry which is preliminary data.</text>
</comment>
<protein>
    <submittedName>
        <fullName evidence="1">DUF2332 domain-containing protein</fullName>
    </submittedName>
</protein>
<evidence type="ECO:0000313" key="1">
    <source>
        <dbReference type="EMBL" id="PSJ62069.1"/>
    </source>
</evidence>
<organism evidence="1 2">
    <name type="scientific">Pseudaminobacter soli</name>
    <name type="common">ex Li et al. 2025</name>
    <dbReference type="NCBI Taxonomy" id="1295366"/>
    <lineage>
        <taxon>Bacteria</taxon>
        <taxon>Pseudomonadati</taxon>
        <taxon>Pseudomonadota</taxon>
        <taxon>Alphaproteobacteria</taxon>
        <taxon>Hyphomicrobiales</taxon>
        <taxon>Phyllobacteriaceae</taxon>
        <taxon>Pseudaminobacter</taxon>
    </lineage>
</organism>
<dbReference type="InterPro" id="IPR011200">
    <property type="entry name" value="UCP012608"/>
</dbReference>
<gene>
    <name evidence="1" type="ORF">C7I85_06980</name>
</gene>
<dbReference type="AlphaFoldDB" id="A0A2P7SHV3"/>
<reference evidence="1 2" key="1">
    <citation type="submission" date="2018-03" db="EMBL/GenBank/DDBJ databases">
        <title>The draft genome of Mesorhizobium soli JCM 19897.</title>
        <authorList>
            <person name="Li L."/>
            <person name="Liu L."/>
            <person name="Liang L."/>
            <person name="Wang T."/>
            <person name="Zhang X."/>
        </authorList>
    </citation>
    <scope>NUCLEOTIDE SEQUENCE [LARGE SCALE GENOMIC DNA]</scope>
    <source>
        <strain evidence="1 2">JCM 19897</strain>
    </source>
</reference>
<keyword evidence="2" id="KW-1185">Reference proteome</keyword>
<proteinExistence type="predicted"/>
<dbReference type="Proteomes" id="UP000240653">
    <property type="component" value="Unassembled WGS sequence"/>
</dbReference>
<evidence type="ECO:0000313" key="2">
    <source>
        <dbReference type="Proteomes" id="UP000240653"/>
    </source>
</evidence>
<dbReference type="RefSeq" id="WP_106723247.1">
    <property type="nucleotide sequence ID" value="NZ_PXYL01000003.1"/>
</dbReference>